<dbReference type="GO" id="GO:0098552">
    <property type="term" value="C:side of membrane"/>
    <property type="evidence" value="ECO:0007669"/>
    <property type="project" value="UniProtKB-KW"/>
</dbReference>
<evidence type="ECO:0000256" key="1">
    <source>
        <dbReference type="ARBA" id="ARBA00004609"/>
    </source>
</evidence>
<dbReference type="GO" id="GO:0042124">
    <property type="term" value="F:1,3-beta-glucanosyltransferase activity"/>
    <property type="evidence" value="ECO:0007669"/>
    <property type="project" value="TreeGrafter"/>
</dbReference>
<organism evidence="12 13">
    <name type="scientific">Extremus antarcticus</name>
    <dbReference type="NCBI Taxonomy" id="702011"/>
    <lineage>
        <taxon>Eukaryota</taxon>
        <taxon>Fungi</taxon>
        <taxon>Dikarya</taxon>
        <taxon>Ascomycota</taxon>
        <taxon>Pezizomycotina</taxon>
        <taxon>Dothideomycetes</taxon>
        <taxon>Dothideomycetidae</taxon>
        <taxon>Mycosphaerellales</taxon>
        <taxon>Extremaceae</taxon>
        <taxon>Extremus</taxon>
    </lineage>
</organism>
<dbReference type="FunFam" id="3.20.20.80:FF:000032">
    <property type="entry name" value="1,3-beta-glucanosyltransferase"/>
    <property type="match status" value="1"/>
</dbReference>
<evidence type="ECO:0000256" key="10">
    <source>
        <dbReference type="SAM" id="MobiDB-lite"/>
    </source>
</evidence>
<feature type="compositionally biased region" description="Gly residues" evidence="10">
    <location>
        <begin position="383"/>
        <end position="401"/>
    </location>
</feature>
<proteinExistence type="inferred from homology"/>
<evidence type="ECO:0000256" key="8">
    <source>
        <dbReference type="ARBA" id="ARBA00023288"/>
    </source>
</evidence>
<dbReference type="Gene3D" id="3.20.20.80">
    <property type="entry name" value="Glycosidases"/>
    <property type="match status" value="1"/>
</dbReference>
<dbReference type="InterPro" id="IPR017853">
    <property type="entry name" value="GH"/>
</dbReference>
<keyword evidence="5 9" id="KW-0732">Signal</keyword>
<keyword evidence="11" id="KW-0812">Transmembrane</keyword>
<feature type="compositionally biased region" description="Polar residues" evidence="10">
    <location>
        <begin position="343"/>
        <end position="357"/>
    </location>
</feature>
<feature type="chain" id="PRO_5042317430" description="1,3-beta-glucanosyltransferase" evidence="9">
    <location>
        <begin position="20"/>
        <end position="464"/>
    </location>
</feature>
<sequence>MKTITSALAIALAATTVSAQIEARATSTGSSTLPAITQRGNAFWNGNTRFYIKGIDYQPGGSSKAEDPLADPSICNRDIPEFQKLGLNTIRVYTVDNSKNHDECMSALAKAGIYLVLDVNTPNYSLNRADPGPSYNPTYLQSIFATIDAFAPYSNTLLFFSGNEVINAPNTTNTAPYVKAVTRDMKQYIGERGYRSIPVGYSAADVAENQYLMAQYMDCGSTQERSDFYAINNYQWCDPSSFQASGWNVVVQTYSNYSKPLFFSEYGCIKPGPRTFAETKGLFQTDMTGVFSGGLIYEYSEEGNGYGVVNINGNSVSPVGSQFSDLQQELASTTVPSGDGGYSANNAQQDCPSQGKNWDTKPFTGSDLPATPSGANKYFQNGAGKGPGLSGGGSQNAGGGSDATAASGAGQVTATYGSGSGGASSTSTTSSAASSLVVPQMNALPVLVGGMVVAVSFAFGMAVF</sequence>
<dbReference type="GO" id="GO:0005886">
    <property type="term" value="C:plasma membrane"/>
    <property type="evidence" value="ECO:0007669"/>
    <property type="project" value="UniProtKB-SubCell"/>
</dbReference>
<accession>A0AAJ0GFN6</accession>
<dbReference type="Proteomes" id="UP001271007">
    <property type="component" value="Unassembled WGS sequence"/>
</dbReference>
<dbReference type="SUPFAM" id="SSF51445">
    <property type="entry name" value="(Trans)glycosidases"/>
    <property type="match status" value="1"/>
</dbReference>
<keyword evidence="8 9" id="KW-0449">Lipoprotein</keyword>
<dbReference type="Pfam" id="PF03198">
    <property type="entry name" value="Glyco_hydro_72"/>
    <property type="match status" value="1"/>
</dbReference>
<name>A0AAJ0GFN6_9PEZI</name>
<comment type="function">
    <text evidence="9">Splits internally a 1,3-beta-glucan molecule and transfers the newly generated reducing end (the donor) to the non-reducing end of another 1,3-beta-glucan molecule (the acceptor) forming a 1,3-beta linkage, resulting in the elongation of 1,3-beta-glucan chains in the cell wall.</text>
</comment>
<dbReference type="PANTHER" id="PTHR31468">
    <property type="entry name" value="1,3-BETA-GLUCANOSYLTRANSFERASE GAS1"/>
    <property type="match status" value="1"/>
</dbReference>
<evidence type="ECO:0000313" key="12">
    <source>
        <dbReference type="EMBL" id="KAK3056629.1"/>
    </source>
</evidence>
<dbReference type="PANTHER" id="PTHR31468:SF5">
    <property type="entry name" value="1,3-BETA-GLUCANOSYLTRANSFERASE GAS5"/>
    <property type="match status" value="1"/>
</dbReference>
<gene>
    <name evidence="12" type="primary">GAS5_2</name>
    <name evidence="12" type="ORF">LTR09_002422</name>
</gene>
<keyword evidence="3 9" id="KW-0336">GPI-anchor</keyword>
<evidence type="ECO:0000256" key="7">
    <source>
        <dbReference type="ARBA" id="ARBA00023180"/>
    </source>
</evidence>
<dbReference type="GO" id="GO:0031505">
    <property type="term" value="P:fungal-type cell wall organization"/>
    <property type="evidence" value="ECO:0007669"/>
    <property type="project" value="TreeGrafter"/>
</dbReference>
<keyword evidence="11" id="KW-1133">Transmembrane helix</keyword>
<dbReference type="EC" id="2.4.1.-" evidence="9"/>
<feature type="signal peptide" evidence="9">
    <location>
        <begin position="1"/>
        <end position="19"/>
    </location>
</feature>
<evidence type="ECO:0000256" key="3">
    <source>
        <dbReference type="ARBA" id="ARBA00022622"/>
    </source>
</evidence>
<dbReference type="EMBL" id="JAWDJX010000005">
    <property type="protein sequence ID" value="KAK3056629.1"/>
    <property type="molecule type" value="Genomic_DNA"/>
</dbReference>
<evidence type="ECO:0000256" key="9">
    <source>
        <dbReference type="RuleBase" id="RU361209"/>
    </source>
</evidence>
<evidence type="ECO:0000256" key="6">
    <source>
        <dbReference type="ARBA" id="ARBA00023136"/>
    </source>
</evidence>
<feature type="region of interest" description="Disordered" evidence="10">
    <location>
        <begin position="329"/>
        <end position="406"/>
    </location>
</feature>
<evidence type="ECO:0000313" key="13">
    <source>
        <dbReference type="Proteomes" id="UP001271007"/>
    </source>
</evidence>
<reference evidence="12" key="1">
    <citation type="submission" date="2023-04" db="EMBL/GenBank/DDBJ databases">
        <title>Black Yeasts Isolated from many extreme environments.</title>
        <authorList>
            <person name="Coleine C."/>
            <person name="Stajich J.E."/>
            <person name="Selbmann L."/>
        </authorList>
    </citation>
    <scope>NUCLEOTIDE SEQUENCE</scope>
    <source>
        <strain evidence="12">CCFEE 5312</strain>
    </source>
</reference>
<comment type="caution">
    <text evidence="12">The sequence shown here is derived from an EMBL/GenBank/DDBJ whole genome shotgun (WGS) entry which is preliminary data.</text>
</comment>
<keyword evidence="7" id="KW-0325">Glycoprotein</keyword>
<evidence type="ECO:0000256" key="2">
    <source>
        <dbReference type="ARBA" id="ARBA00007528"/>
    </source>
</evidence>
<comment type="similarity">
    <text evidence="2 9">Belongs to the glycosyl hydrolase 72 family.</text>
</comment>
<keyword evidence="4 9" id="KW-0808">Transferase</keyword>
<keyword evidence="13" id="KW-1185">Reference proteome</keyword>
<keyword evidence="6 9" id="KW-0472">Membrane</keyword>
<dbReference type="AlphaFoldDB" id="A0AAJ0GFN6"/>
<comment type="subcellular location">
    <subcellularLocation>
        <location evidence="1 9">Cell membrane</location>
        <topology evidence="1 9">Lipid-anchor</topology>
        <topology evidence="1 9">GPI-anchor</topology>
    </subcellularLocation>
</comment>
<evidence type="ECO:0000256" key="4">
    <source>
        <dbReference type="ARBA" id="ARBA00022679"/>
    </source>
</evidence>
<evidence type="ECO:0000256" key="11">
    <source>
        <dbReference type="SAM" id="Phobius"/>
    </source>
</evidence>
<feature type="transmembrane region" description="Helical" evidence="11">
    <location>
        <begin position="443"/>
        <end position="463"/>
    </location>
</feature>
<dbReference type="InterPro" id="IPR004886">
    <property type="entry name" value="Glucanosyltransferase"/>
</dbReference>
<evidence type="ECO:0000256" key="5">
    <source>
        <dbReference type="ARBA" id="ARBA00022729"/>
    </source>
</evidence>
<dbReference type="GO" id="GO:0071970">
    <property type="term" value="P:fungal-type cell wall (1-&gt;3)-beta-D-glucan biosynthetic process"/>
    <property type="evidence" value="ECO:0007669"/>
    <property type="project" value="TreeGrafter"/>
</dbReference>
<protein>
    <recommendedName>
        <fullName evidence="9">1,3-beta-glucanosyltransferase</fullName>
        <ecNumber evidence="9">2.4.1.-</ecNumber>
    </recommendedName>
</protein>